<name>A0A1H0SLD9_9BACT</name>
<dbReference type="RefSeq" id="WP_092223748.1">
    <property type="nucleotide sequence ID" value="NZ_FNJI01000019.1"/>
</dbReference>
<accession>A0A1H0SLD9</accession>
<protein>
    <recommendedName>
        <fullName evidence="3">Cupin domain-containing protein</fullName>
    </recommendedName>
</protein>
<organism evidence="1 2">
    <name type="scientific">Desulforhopalus singaporensis</name>
    <dbReference type="NCBI Taxonomy" id="91360"/>
    <lineage>
        <taxon>Bacteria</taxon>
        <taxon>Pseudomonadati</taxon>
        <taxon>Thermodesulfobacteriota</taxon>
        <taxon>Desulfobulbia</taxon>
        <taxon>Desulfobulbales</taxon>
        <taxon>Desulfocapsaceae</taxon>
        <taxon>Desulforhopalus</taxon>
    </lineage>
</organism>
<dbReference type="InterPro" id="IPR011051">
    <property type="entry name" value="RmlC_Cupin_sf"/>
</dbReference>
<dbReference type="Gene3D" id="2.60.120.10">
    <property type="entry name" value="Jelly Rolls"/>
    <property type="match status" value="1"/>
</dbReference>
<evidence type="ECO:0008006" key="3">
    <source>
        <dbReference type="Google" id="ProtNLM"/>
    </source>
</evidence>
<dbReference type="OrthoDB" id="3034782at2"/>
<proteinExistence type="predicted"/>
<dbReference type="SUPFAM" id="SSF51182">
    <property type="entry name" value="RmlC-like cupins"/>
    <property type="match status" value="1"/>
</dbReference>
<sequence>MGKHDRLIVREPKVVCVDYHPVDNVKGVTFPDEIWLDNTIVKNSPVVVDIGWRFEVPEPDPVEWEHSHEFDEVLCFIGTDPENPRDLGGEIEFHIDGEVHVFDTTTVIFLPKGLPHCPFVHKRVDRPFLLVVFALDGRYPEATKEL</sequence>
<keyword evidence="2" id="KW-1185">Reference proteome</keyword>
<dbReference type="AlphaFoldDB" id="A0A1H0SLD9"/>
<evidence type="ECO:0000313" key="1">
    <source>
        <dbReference type="EMBL" id="SDP42359.1"/>
    </source>
</evidence>
<reference evidence="1 2" key="1">
    <citation type="submission" date="2016-10" db="EMBL/GenBank/DDBJ databases">
        <authorList>
            <person name="de Groot N.N."/>
        </authorList>
    </citation>
    <scope>NUCLEOTIDE SEQUENCE [LARGE SCALE GENOMIC DNA]</scope>
    <source>
        <strain evidence="1 2">DSM 12130</strain>
    </source>
</reference>
<dbReference type="InterPro" id="IPR014710">
    <property type="entry name" value="RmlC-like_jellyroll"/>
</dbReference>
<dbReference type="Proteomes" id="UP000199073">
    <property type="component" value="Unassembled WGS sequence"/>
</dbReference>
<evidence type="ECO:0000313" key="2">
    <source>
        <dbReference type="Proteomes" id="UP000199073"/>
    </source>
</evidence>
<dbReference type="EMBL" id="FNJI01000019">
    <property type="protein sequence ID" value="SDP42359.1"/>
    <property type="molecule type" value="Genomic_DNA"/>
</dbReference>
<gene>
    <name evidence="1" type="ORF">SAMN05660330_02732</name>
</gene>